<evidence type="ECO:0000256" key="1">
    <source>
        <dbReference type="ARBA" id="ARBA00023015"/>
    </source>
</evidence>
<feature type="domain" description="HTH gntR-type" evidence="5">
    <location>
        <begin position="39"/>
        <end position="106"/>
    </location>
</feature>
<protein>
    <submittedName>
        <fullName evidence="6">DNA-binding transcriptional regulator, GntR family</fullName>
    </submittedName>
</protein>
<dbReference type="SUPFAM" id="SSF48008">
    <property type="entry name" value="GntR ligand-binding domain-like"/>
    <property type="match status" value="1"/>
</dbReference>
<dbReference type="Gene3D" id="1.20.120.530">
    <property type="entry name" value="GntR ligand-binding domain-like"/>
    <property type="match status" value="1"/>
</dbReference>
<reference evidence="7" key="1">
    <citation type="submission" date="2016-10" db="EMBL/GenBank/DDBJ databases">
        <authorList>
            <person name="Varghese N."/>
        </authorList>
    </citation>
    <scope>NUCLEOTIDE SEQUENCE [LARGE SCALE GENOMIC DNA]</scope>
    <source>
        <strain evidence="7">DSM 44719</strain>
    </source>
</reference>
<dbReference type="EMBL" id="FNTL01000003">
    <property type="protein sequence ID" value="SEB44070.1"/>
    <property type="molecule type" value="Genomic_DNA"/>
</dbReference>
<evidence type="ECO:0000256" key="3">
    <source>
        <dbReference type="ARBA" id="ARBA00023163"/>
    </source>
</evidence>
<organism evidence="6 7">
    <name type="scientific">Rhodococcus jostii</name>
    <dbReference type="NCBI Taxonomy" id="132919"/>
    <lineage>
        <taxon>Bacteria</taxon>
        <taxon>Bacillati</taxon>
        <taxon>Actinomycetota</taxon>
        <taxon>Actinomycetes</taxon>
        <taxon>Mycobacteriales</taxon>
        <taxon>Nocardiaceae</taxon>
        <taxon>Rhodococcus</taxon>
    </lineage>
</organism>
<evidence type="ECO:0000313" key="7">
    <source>
        <dbReference type="Proteomes" id="UP000183407"/>
    </source>
</evidence>
<dbReference type="PROSITE" id="PS50949">
    <property type="entry name" value="HTH_GNTR"/>
    <property type="match status" value="1"/>
</dbReference>
<feature type="compositionally biased region" description="Basic and acidic residues" evidence="4">
    <location>
        <begin position="7"/>
        <end position="17"/>
    </location>
</feature>
<feature type="region of interest" description="Disordered" evidence="4">
    <location>
        <begin position="1"/>
        <end position="39"/>
    </location>
</feature>
<dbReference type="PANTHER" id="PTHR43537:SF24">
    <property type="entry name" value="GLUCONATE OPERON TRANSCRIPTIONAL REPRESSOR"/>
    <property type="match status" value="1"/>
</dbReference>
<dbReference type="Pfam" id="PF07729">
    <property type="entry name" value="FCD"/>
    <property type="match status" value="1"/>
</dbReference>
<dbReference type="OrthoDB" id="3186208at2"/>
<sequence>MTSVSELSDRRRFDRGGDIPGLDADLCESEENGASRAGRTNTEWVYETLKGAILDGTLEPGTAISQSTLFQSISVSRTPVREAIRMLQAEGWLESQPNKRARVAPLSASDVEQQFAARIALEGLAVGISVPHMADDLPEMRDLLRQMRVAVEAHDYEAWVTPHKAFHRALTRGAGEMIGQLCASLSDSTQRYINLCMKDMPMAYMLGEAEHQTIYEACEEGNSLVASSLLAKHLARTAIQLVGILDPSREPTPIRTAVKLIGDPGIDAPSTKSRGAL</sequence>
<dbReference type="Gene3D" id="1.10.10.10">
    <property type="entry name" value="Winged helix-like DNA-binding domain superfamily/Winged helix DNA-binding domain"/>
    <property type="match status" value="1"/>
</dbReference>
<keyword evidence="2 6" id="KW-0238">DNA-binding</keyword>
<evidence type="ECO:0000256" key="4">
    <source>
        <dbReference type="SAM" id="MobiDB-lite"/>
    </source>
</evidence>
<keyword evidence="3" id="KW-0804">Transcription</keyword>
<dbReference type="PANTHER" id="PTHR43537">
    <property type="entry name" value="TRANSCRIPTIONAL REGULATOR, GNTR FAMILY"/>
    <property type="match status" value="1"/>
</dbReference>
<dbReference type="InterPro" id="IPR036388">
    <property type="entry name" value="WH-like_DNA-bd_sf"/>
</dbReference>
<dbReference type="InterPro" id="IPR036390">
    <property type="entry name" value="WH_DNA-bd_sf"/>
</dbReference>
<evidence type="ECO:0000313" key="6">
    <source>
        <dbReference type="EMBL" id="SEB44070.1"/>
    </source>
</evidence>
<dbReference type="SMART" id="SM00345">
    <property type="entry name" value="HTH_GNTR"/>
    <property type="match status" value="1"/>
</dbReference>
<gene>
    <name evidence="6" type="ORF">SAMN04490220_0808</name>
</gene>
<dbReference type="AlphaFoldDB" id="A0A1H4JCM0"/>
<dbReference type="InterPro" id="IPR000524">
    <property type="entry name" value="Tscrpt_reg_HTH_GntR"/>
</dbReference>
<dbReference type="SUPFAM" id="SSF46785">
    <property type="entry name" value="Winged helix' DNA-binding domain"/>
    <property type="match status" value="1"/>
</dbReference>
<dbReference type="CDD" id="cd07377">
    <property type="entry name" value="WHTH_GntR"/>
    <property type="match status" value="1"/>
</dbReference>
<evidence type="ECO:0000259" key="5">
    <source>
        <dbReference type="PROSITE" id="PS50949"/>
    </source>
</evidence>
<proteinExistence type="predicted"/>
<dbReference type="InterPro" id="IPR008920">
    <property type="entry name" value="TF_FadR/GntR_C"/>
</dbReference>
<dbReference type="SMART" id="SM00895">
    <property type="entry name" value="FCD"/>
    <property type="match status" value="1"/>
</dbReference>
<dbReference type="GO" id="GO:0003677">
    <property type="term" value="F:DNA binding"/>
    <property type="evidence" value="ECO:0007669"/>
    <property type="project" value="UniProtKB-KW"/>
</dbReference>
<name>A0A1H4JCM0_RHOJO</name>
<keyword evidence="1" id="KW-0805">Transcription regulation</keyword>
<dbReference type="InterPro" id="IPR011711">
    <property type="entry name" value="GntR_C"/>
</dbReference>
<evidence type="ECO:0000256" key="2">
    <source>
        <dbReference type="ARBA" id="ARBA00023125"/>
    </source>
</evidence>
<accession>A0A1H4JCM0</accession>
<dbReference type="Pfam" id="PF00392">
    <property type="entry name" value="GntR"/>
    <property type="match status" value="1"/>
</dbReference>
<dbReference type="Proteomes" id="UP000183407">
    <property type="component" value="Unassembled WGS sequence"/>
</dbReference>
<dbReference type="GO" id="GO:0003700">
    <property type="term" value="F:DNA-binding transcription factor activity"/>
    <property type="evidence" value="ECO:0007669"/>
    <property type="project" value="InterPro"/>
</dbReference>